<feature type="domain" description="Peptidase M28" evidence="1">
    <location>
        <begin position="65"/>
        <end position="268"/>
    </location>
</feature>
<gene>
    <name evidence="2" type="ORF">GCM10009117_27240</name>
</gene>
<dbReference type="InterPro" id="IPR045175">
    <property type="entry name" value="M28_fam"/>
</dbReference>
<reference evidence="2 3" key="1">
    <citation type="journal article" date="2019" name="Int. J. Syst. Evol. Microbiol.">
        <title>The Global Catalogue of Microorganisms (GCM) 10K type strain sequencing project: providing services to taxonomists for standard genome sequencing and annotation.</title>
        <authorList>
            <consortium name="The Broad Institute Genomics Platform"/>
            <consortium name="The Broad Institute Genome Sequencing Center for Infectious Disease"/>
            <person name="Wu L."/>
            <person name="Ma J."/>
        </authorList>
    </citation>
    <scope>NUCLEOTIDE SEQUENCE [LARGE SCALE GENOMIC DNA]</scope>
    <source>
        <strain evidence="2 3">JCM 16082</strain>
    </source>
</reference>
<dbReference type="Gene3D" id="3.40.630.10">
    <property type="entry name" value="Zn peptidases"/>
    <property type="match status" value="1"/>
</dbReference>
<name>A0ABN1MK51_9FLAO</name>
<dbReference type="SUPFAM" id="SSF53187">
    <property type="entry name" value="Zn-dependent exopeptidases"/>
    <property type="match status" value="1"/>
</dbReference>
<dbReference type="Proteomes" id="UP001500507">
    <property type="component" value="Unassembled WGS sequence"/>
</dbReference>
<dbReference type="InterPro" id="IPR007484">
    <property type="entry name" value="Peptidase_M28"/>
</dbReference>
<dbReference type="EMBL" id="BAAAFG010000016">
    <property type="protein sequence ID" value="GAA0873577.1"/>
    <property type="molecule type" value="Genomic_DNA"/>
</dbReference>
<dbReference type="PANTHER" id="PTHR12147">
    <property type="entry name" value="METALLOPEPTIDASE M28 FAMILY MEMBER"/>
    <property type="match status" value="1"/>
</dbReference>
<evidence type="ECO:0000259" key="1">
    <source>
        <dbReference type="Pfam" id="PF04389"/>
    </source>
</evidence>
<evidence type="ECO:0000313" key="3">
    <source>
        <dbReference type="Proteomes" id="UP001500507"/>
    </source>
</evidence>
<proteinExistence type="predicted"/>
<dbReference type="CDD" id="cd03877">
    <property type="entry name" value="M28_like"/>
    <property type="match status" value="1"/>
</dbReference>
<sequence>MATADAVKDHINYLASDELKGRETGSPQIAKAASYIENQFKVHKVSPYFENYRDDFQSNGDRAFNIVGVVEGTDPELKNELVVIGAHYDHIGTKTAKDGDSIANGANDNASGTTAVLEMAKYFGKKRSNKRSLVFALFSAEEKGLLGSKHMAKRMKESGADIYTVFNIEMIGVPMTTDYLVYLTGYEFSNMAEELNAVADSLVVGSLPKAKEYQLFKRSDNYPFYQEFNIPAHTISTFDFTNFDHYHGVNDEAELMNMDHMAKVINAMIPAIERMSNTPTKVITLYE</sequence>
<keyword evidence="3" id="KW-1185">Reference proteome</keyword>
<accession>A0ABN1MK51</accession>
<comment type="caution">
    <text evidence="2">The sequence shown here is derived from an EMBL/GenBank/DDBJ whole genome shotgun (WGS) entry which is preliminary data.</text>
</comment>
<evidence type="ECO:0000313" key="2">
    <source>
        <dbReference type="EMBL" id="GAA0873577.1"/>
    </source>
</evidence>
<dbReference type="PANTHER" id="PTHR12147:SF26">
    <property type="entry name" value="PEPTIDASE M28 DOMAIN-CONTAINING PROTEIN"/>
    <property type="match status" value="1"/>
</dbReference>
<protein>
    <submittedName>
        <fullName evidence="2">M20/M25/M40 family metallo-hydrolase</fullName>
    </submittedName>
</protein>
<organism evidence="2 3">
    <name type="scientific">Gangjinia marincola</name>
    <dbReference type="NCBI Taxonomy" id="578463"/>
    <lineage>
        <taxon>Bacteria</taxon>
        <taxon>Pseudomonadati</taxon>
        <taxon>Bacteroidota</taxon>
        <taxon>Flavobacteriia</taxon>
        <taxon>Flavobacteriales</taxon>
        <taxon>Flavobacteriaceae</taxon>
        <taxon>Gangjinia</taxon>
    </lineage>
</organism>
<dbReference type="Pfam" id="PF04389">
    <property type="entry name" value="Peptidase_M28"/>
    <property type="match status" value="1"/>
</dbReference>